<protein>
    <submittedName>
        <fullName evidence="2">Uncharacterized protein</fullName>
    </submittedName>
</protein>
<gene>
    <name evidence="2" type="ORF">T07_12064</name>
</gene>
<sequence length="39" mass="4268">MGGTVECRLLDTDFHVLCFLAFFFCKIASAILGALICLD</sequence>
<reference evidence="2 3" key="1">
    <citation type="submission" date="2015-01" db="EMBL/GenBank/DDBJ databases">
        <title>Evolution of Trichinella species and genotypes.</title>
        <authorList>
            <person name="Korhonen P.K."/>
            <person name="Edoardo P."/>
            <person name="Giuseppe L.R."/>
            <person name="Gasser R.B."/>
        </authorList>
    </citation>
    <scope>NUCLEOTIDE SEQUENCE [LARGE SCALE GENOMIC DNA]</scope>
    <source>
        <strain evidence="2">ISS37</strain>
    </source>
</reference>
<name>A0A0V0RCD4_9BILA</name>
<keyword evidence="3" id="KW-1185">Reference proteome</keyword>
<dbReference type="AlphaFoldDB" id="A0A0V0RCD4"/>
<feature type="transmembrane region" description="Helical" evidence="1">
    <location>
        <begin position="14"/>
        <end position="38"/>
    </location>
</feature>
<keyword evidence="1" id="KW-1133">Transmembrane helix</keyword>
<dbReference type="Proteomes" id="UP000054630">
    <property type="component" value="Unassembled WGS sequence"/>
</dbReference>
<accession>A0A0V0RCD4</accession>
<evidence type="ECO:0000256" key="1">
    <source>
        <dbReference type="SAM" id="Phobius"/>
    </source>
</evidence>
<comment type="caution">
    <text evidence="2">The sequence shown here is derived from an EMBL/GenBank/DDBJ whole genome shotgun (WGS) entry which is preliminary data.</text>
</comment>
<proteinExistence type="predicted"/>
<keyword evidence="1" id="KW-0812">Transmembrane</keyword>
<keyword evidence="1" id="KW-0472">Membrane</keyword>
<dbReference type="EMBL" id="JYDL01001124">
    <property type="protein sequence ID" value="KRX11914.1"/>
    <property type="molecule type" value="Genomic_DNA"/>
</dbReference>
<evidence type="ECO:0000313" key="3">
    <source>
        <dbReference type="Proteomes" id="UP000054630"/>
    </source>
</evidence>
<evidence type="ECO:0000313" key="2">
    <source>
        <dbReference type="EMBL" id="KRX11914.1"/>
    </source>
</evidence>
<organism evidence="2 3">
    <name type="scientific">Trichinella nelsoni</name>
    <dbReference type="NCBI Taxonomy" id="6336"/>
    <lineage>
        <taxon>Eukaryota</taxon>
        <taxon>Metazoa</taxon>
        <taxon>Ecdysozoa</taxon>
        <taxon>Nematoda</taxon>
        <taxon>Enoplea</taxon>
        <taxon>Dorylaimia</taxon>
        <taxon>Trichinellida</taxon>
        <taxon>Trichinellidae</taxon>
        <taxon>Trichinella</taxon>
    </lineage>
</organism>